<protein>
    <submittedName>
        <fullName evidence="2">Uncharacterized protein</fullName>
    </submittedName>
</protein>
<dbReference type="PANTHER" id="PTHR47331:SF7">
    <property type="match status" value="1"/>
</dbReference>
<sequence length="391" mass="44571">MPTEKMKEYRRQVLERDFETARKEFMKQINEILSFLADDATELSHLQRERGKLRVRMDDFTSAYEELYNTFEVEEETLARNNHYDALRHKNHEALLLLNERISALQAQRDDRNSIYTSRSKQSRSSRLSRSSVESSSSLQRRAEMATKEARLQAELKFHDVESKETATLKRHEDEVKKLQMVKELAATKAELDAISKIAEDYEDVGHANEKLLPNDDCRGEQLENYLPSQLICVLQNAASSSTLPATNTTSASYVDVKANTNVTFSSGSVLPKSQVSTSGEVFSGDPLDYPTWKKSSDEDWLYPFTEFCKFVKRKARISCNPVTSLQAFKAGETNKNNCRNSTSLCIEVPGRKSHTKATLHSLIVPVWLHHEDDPNTTIMVYALLDDQTDA</sequence>
<feature type="compositionally biased region" description="Low complexity" evidence="1">
    <location>
        <begin position="118"/>
        <end position="140"/>
    </location>
</feature>
<evidence type="ECO:0000313" key="3">
    <source>
        <dbReference type="Proteomes" id="UP001159427"/>
    </source>
</evidence>
<proteinExistence type="predicted"/>
<name>A0ABN8RBK3_9CNID</name>
<dbReference type="Proteomes" id="UP001159427">
    <property type="component" value="Unassembled WGS sequence"/>
</dbReference>
<evidence type="ECO:0000313" key="2">
    <source>
        <dbReference type="EMBL" id="CAH3176681.1"/>
    </source>
</evidence>
<feature type="region of interest" description="Disordered" evidence="1">
    <location>
        <begin position="112"/>
        <end position="146"/>
    </location>
</feature>
<organism evidence="2 3">
    <name type="scientific">Porites evermanni</name>
    <dbReference type="NCBI Taxonomy" id="104178"/>
    <lineage>
        <taxon>Eukaryota</taxon>
        <taxon>Metazoa</taxon>
        <taxon>Cnidaria</taxon>
        <taxon>Anthozoa</taxon>
        <taxon>Hexacorallia</taxon>
        <taxon>Scleractinia</taxon>
        <taxon>Fungiina</taxon>
        <taxon>Poritidae</taxon>
        <taxon>Porites</taxon>
    </lineage>
</organism>
<evidence type="ECO:0000256" key="1">
    <source>
        <dbReference type="SAM" id="MobiDB-lite"/>
    </source>
</evidence>
<dbReference type="PANTHER" id="PTHR47331">
    <property type="entry name" value="PHD-TYPE DOMAIN-CONTAINING PROTEIN"/>
    <property type="match status" value="1"/>
</dbReference>
<accession>A0ABN8RBK3</accession>
<gene>
    <name evidence="2" type="ORF">PEVE_00010744</name>
</gene>
<reference evidence="2 3" key="1">
    <citation type="submission" date="2022-05" db="EMBL/GenBank/DDBJ databases">
        <authorList>
            <consortium name="Genoscope - CEA"/>
            <person name="William W."/>
        </authorList>
    </citation>
    <scope>NUCLEOTIDE SEQUENCE [LARGE SCALE GENOMIC DNA]</scope>
</reference>
<dbReference type="EMBL" id="CALNXI010001769">
    <property type="protein sequence ID" value="CAH3176681.1"/>
    <property type="molecule type" value="Genomic_DNA"/>
</dbReference>
<comment type="caution">
    <text evidence="2">The sequence shown here is derived from an EMBL/GenBank/DDBJ whole genome shotgun (WGS) entry which is preliminary data.</text>
</comment>
<keyword evidence="3" id="KW-1185">Reference proteome</keyword>